<gene>
    <name evidence="8" type="ORF">DUE52_08420</name>
</gene>
<dbReference type="SUPFAM" id="SSF48452">
    <property type="entry name" value="TPR-like"/>
    <property type="match status" value="1"/>
</dbReference>
<dbReference type="EMBL" id="QOWE01000006">
    <property type="protein sequence ID" value="RCR69857.1"/>
    <property type="molecule type" value="Genomic_DNA"/>
</dbReference>
<evidence type="ECO:0000256" key="4">
    <source>
        <dbReference type="ARBA" id="ARBA00023136"/>
    </source>
</evidence>
<dbReference type="Gene3D" id="1.25.40.390">
    <property type="match status" value="1"/>
</dbReference>
<evidence type="ECO:0000259" key="7">
    <source>
        <dbReference type="Pfam" id="PF14322"/>
    </source>
</evidence>
<dbReference type="Proteomes" id="UP000253383">
    <property type="component" value="Unassembled WGS sequence"/>
</dbReference>
<comment type="similarity">
    <text evidence="2">Belongs to the SusD family.</text>
</comment>
<feature type="domain" description="SusD-like N-terminal" evidence="7">
    <location>
        <begin position="97"/>
        <end position="221"/>
    </location>
</feature>
<dbReference type="CDD" id="cd08977">
    <property type="entry name" value="SusD"/>
    <property type="match status" value="1"/>
</dbReference>
<dbReference type="PROSITE" id="PS51257">
    <property type="entry name" value="PROKAR_LIPOPROTEIN"/>
    <property type="match status" value="1"/>
</dbReference>
<proteinExistence type="inferred from homology"/>
<evidence type="ECO:0000313" key="9">
    <source>
        <dbReference type="Proteomes" id="UP000253383"/>
    </source>
</evidence>
<protein>
    <submittedName>
        <fullName evidence="8">RagB/SusD family nutrient uptake outer membrane protein</fullName>
    </submittedName>
</protein>
<comment type="caution">
    <text evidence="8">The sequence shown here is derived from an EMBL/GenBank/DDBJ whole genome shotgun (WGS) entry which is preliminary data.</text>
</comment>
<dbReference type="RefSeq" id="WP_114405554.1">
    <property type="nucleotide sequence ID" value="NZ_QOWE01000006.1"/>
</dbReference>
<evidence type="ECO:0000313" key="8">
    <source>
        <dbReference type="EMBL" id="RCR69857.1"/>
    </source>
</evidence>
<dbReference type="InterPro" id="IPR033985">
    <property type="entry name" value="SusD-like_N"/>
</dbReference>
<dbReference type="AlphaFoldDB" id="A0A368JQA3"/>
<sequence>MKRNYLYITFLSLVLTSCKDEFLALSPISQASTATFYRTGSDLLNALNGAYGALQSGGQYGQYYVVAEIPSDDTRPVLSGSVTDQDEFDKFYMRTTNPFVATRWSDGYRGIYRCNAIIDRSAGVTMNEDQKKRIVGEAKFLRALMYFNLVRVFGDVPLVVQEVVDPQEGYNYGRTPVADVYAQIIQDLTDAEGVLDVSYTGANVGRATRGAAKSLLGKVYLTQRRYAEAAAKLKEVIDAGTYDLLPSYASVFQASAKNHKESIFDVQYKKGSIGEGSGFANTYAPENSGNAVIQFGGGGNNQPTADMIAAYEPGDLRKDVSLATSYTNASGVRVDYNFVRKYRDAPVISGDSEDNWPVLRYADVLLMYAEALNETGNTAQALPFLNRIRQRAGLAAKTATDAGTQAAMRLALEQERRIELAFEGHRWFDLVRTGRALPVLRAKAAAIGIQTNLTENNLVFAIPQSQIDINPTKITQNPGY</sequence>
<evidence type="ECO:0000256" key="2">
    <source>
        <dbReference type="ARBA" id="ARBA00006275"/>
    </source>
</evidence>
<keyword evidence="9" id="KW-1185">Reference proteome</keyword>
<keyword evidence="5" id="KW-0998">Cell outer membrane</keyword>
<dbReference type="Pfam" id="PF07980">
    <property type="entry name" value="SusD_RagB"/>
    <property type="match status" value="1"/>
</dbReference>
<dbReference type="GO" id="GO:0009279">
    <property type="term" value="C:cell outer membrane"/>
    <property type="evidence" value="ECO:0007669"/>
    <property type="project" value="UniProtKB-SubCell"/>
</dbReference>
<evidence type="ECO:0000256" key="3">
    <source>
        <dbReference type="ARBA" id="ARBA00022729"/>
    </source>
</evidence>
<keyword evidence="3" id="KW-0732">Signal</keyword>
<evidence type="ECO:0000259" key="6">
    <source>
        <dbReference type="Pfam" id="PF07980"/>
    </source>
</evidence>
<organism evidence="8 9">
    <name type="scientific">Larkinella punicea</name>
    <dbReference type="NCBI Taxonomy" id="2315727"/>
    <lineage>
        <taxon>Bacteria</taxon>
        <taxon>Pseudomonadati</taxon>
        <taxon>Bacteroidota</taxon>
        <taxon>Cytophagia</taxon>
        <taxon>Cytophagales</taxon>
        <taxon>Spirosomataceae</taxon>
        <taxon>Larkinella</taxon>
    </lineage>
</organism>
<accession>A0A368JQA3</accession>
<keyword evidence="4" id="KW-0472">Membrane</keyword>
<dbReference type="InterPro" id="IPR011990">
    <property type="entry name" value="TPR-like_helical_dom_sf"/>
</dbReference>
<evidence type="ECO:0000256" key="1">
    <source>
        <dbReference type="ARBA" id="ARBA00004442"/>
    </source>
</evidence>
<feature type="domain" description="RagB/SusD" evidence="6">
    <location>
        <begin position="339"/>
        <end position="480"/>
    </location>
</feature>
<comment type="subcellular location">
    <subcellularLocation>
        <location evidence="1">Cell outer membrane</location>
    </subcellularLocation>
</comment>
<evidence type="ECO:0000256" key="5">
    <source>
        <dbReference type="ARBA" id="ARBA00023237"/>
    </source>
</evidence>
<dbReference type="InterPro" id="IPR012944">
    <property type="entry name" value="SusD_RagB_dom"/>
</dbReference>
<reference evidence="8 9" key="1">
    <citation type="submission" date="2018-07" db="EMBL/GenBank/DDBJ databases">
        <title>Genome analysis of Larkinella rosea.</title>
        <authorList>
            <person name="Zhou Z."/>
            <person name="Wang G."/>
        </authorList>
    </citation>
    <scope>NUCLEOTIDE SEQUENCE [LARGE SCALE GENOMIC DNA]</scope>
    <source>
        <strain evidence="9">zzj9</strain>
    </source>
</reference>
<name>A0A368JQA3_9BACT</name>
<dbReference type="Pfam" id="PF14322">
    <property type="entry name" value="SusD-like_3"/>
    <property type="match status" value="1"/>
</dbReference>
<dbReference type="OrthoDB" id="636214at2"/>